<evidence type="ECO:0000313" key="4">
    <source>
        <dbReference type="EMBL" id="GAA4966679.1"/>
    </source>
</evidence>
<keyword evidence="2" id="KW-0812">Transmembrane</keyword>
<dbReference type="Proteomes" id="UP001501195">
    <property type="component" value="Unassembled WGS sequence"/>
</dbReference>
<feature type="transmembrane region" description="Helical" evidence="2">
    <location>
        <begin position="124"/>
        <end position="144"/>
    </location>
</feature>
<dbReference type="PANTHER" id="PTHR45138">
    <property type="entry name" value="REGULATORY COMPONENTS OF SENSORY TRANSDUCTION SYSTEM"/>
    <property type="match status" value="1"/>
</dbReference>
<feature type="transmembrane region" description="Helical" evidence="2">
    <location>
        <begin position="62"/>
        <end position="83"/>
    </location>
</feature>
<evidence type="ECO:0000256" key="2">
    <source>
        <dbReference type="SAM" id="Phobius"/>
    </source>
</evidence>
<protein>
    <recommendedName>
        <fullName evidence="3">GGDEF domain-containing protein</fullName>
    </recommendedName>
</protein>
<keyword evidence="2" id="KW-0472">Membrane</keyword>
<feature type="region of interest" description="Disordered" evidence="1">
    <location>
        <begin position="466"/>
        <end position="502"/>
    </location>
</feature>
<dbReference type="RefSeq" id="WP_345710951.1">
    <property type="nucleotide sequence ID" value="NZ_BAABIL010000080.1"/>
</dbReference>
<keyword evidence="5" id="KW-1185">Reference proteome</keyword>
<dbReference type="Gene3D" id="3.30.70.270">
    <property type="match status" value="1"/>
</dbReference>
<dbReference type="Pfam" id="PF00990">
    <property type="entry name" value="GGDEF"/>
    <property type="match status" value="1"/>
</dbReference>
<sequence length="502" mass="52072">MRRAPLHLVALVACLLPLPGYLLLEPGSTAELVGYVVVVLLAVAFTGAGLRRLPRGARRPWLLVGACQAAFAVGELVWLAMALRGVETYPSAADAVYLTGYALLVAGVLGLVREPASRHRRGALLDAAIVTTSVAALVGVLVVLPAAQDGGSSRAAQLVAALYPLADVALVHLLARTLTWPGGRGGALLPLVLALVCTVCADFGWSAWQAAVDDTTAPRWMNLAWLLYYVLVAVAACSPGAAALASPAPPRRRAGLTRGRLAVLSLAALLPSLLLVGSALLGTEQHVVLLGGATLVVVALVLLRVADLLELLRQQADQLAEQARTDPLTGLANRRTWDHALARACAAAAARGLPLSVALVDLDHFKRFNDTHGHPVGDELLREAAAAWREALGAGVVLARWGGEEFAVLLPGLGAAAATARLDAVHASTPRGQTCSIGVAVLEAGQDPDAVLRRADEALYAAKRAGRARTEVAPAAPPGPGVPRGPAVPVPRLRLRPRAPGR</sequence>
<dbReference type="InterPro" id="IPR050469">
    <property type="entry name" value="Diguanylate_Cyclase"/>
</dbReference>
<dbReference type="EMBL" id="BAABIL010000080">
    <property type="protein sequence ID" value="GAA4966679.1"/>
    <property type="molecule type" value="Genomic_DNA"/>
</dbReference>
<accession>A0ABP9HBU2</accession>
<feature type="transmembrane region" description="Helical" evidence="2">
    <location>
        <begin position="95"/>
        <end position="112"/>
    </location>
</feature>
<reference evidence="5" key="1">
    <citation type="journal article" date="2019" name="Int. J. Syst. Evol. Microbiol.">
        <title>The Global Catalogue of Microorganisms (GCM) 10K type strain sequencing project: providing services to taxonomists for standard genome sequencing and annotation.</title>
        <authorList>
            <consortium name="The Broad Institute Genomics Platform"/>
            <consortium name="The Broad Institute Genome Sequencing Center for Infectious Disease"/>
            <person name="Wu L."/>
            <person name="Ma J."/>
        </authorList>
    </citation>
    <scope>NUCLEOTIDE SEQUENCE [LARGE SCALE GENOMIC DNA]</scope>
    <source>
        <strain evidence="5">JCM 18126</strain>
    </source>
</reference>
<feature type="compositionally biased region" description="Pro residues" evidence="1">
    <location>
        <begin position="475"/>
        <end position="489"/>
    </location>
</feature>
<comment type="caution">
    <text evidence="4">The sequence shown here is derived from an EMBL/GenBank/DDBJ whole genome shotgun (WGS) entry which is preliminary data.</text>
</comment>
<dbReference type="PANTHER" id="PTHR45138:SF9">
    <property type="entry name" value="DIGUANYLATE CYCLASE DGCM-RELATED"/>
    <property type="match status" value="1"/>
</dbReference>
<feature type="transmembrane region" description="Helical" evidence="2">
    <location>
        <begin position="156"/>
        <end position="175"/>
    </location>
</feature>
<organism evidence="4 5">
    <name type="scientific">Kineococcus glutinatus</name>
    <dbReference type="NCBI Taxonomy" id="1070872"/>
    <lineage>
        <taxon>Bacteria</taxon>
        <taxon>Bacillati</taxon>
        <taxon>Actinomycetota</taxon>
        <taxon>Actinomycetes</taxon>
        <taxon>Kineosporiales</taxon>
        <taxon>Kineosporiaceae</taxon>
        <taxon>Kineococcus</taxon>
    </lineage>
</organism>
<evidence type="ECO:0000313" key="5">
    <source>
        <dbReference type="Proteomes" id="UP001501195"/>
    </source>
</evidence>
<dbReference type="CDD" id="cd01949">
    <property type="entry name" value="GGDEF"/>
    <property type="match status" value="1"/>
</dbReference>
<evidence type="ECO:0000259" key="3">
    <source>
        <dbReference type="PROSITE" id="PS50887"/>
    </source>
</evidence>
<gene>
    <name evidence="4" type="ORF">GCM10023225_06960</name>
</gene>
<feature type="transmembrane region" description="Helical" evidence="2">
    <location>
        <begin position="287"/>
        <end position="306"/>
    </location>
</feature>
<dbReference type="PROSITE" id="PS50887">
    <property type="entry name" value="GGDEF"/>
    <property type="match status" value="1"/>
</dbReference>
<evidence type="ECO:0000256" key="1">
    <source>
        <dbReference type="SAM" id="MobiDB-lite"/>
    </source>
</evidence>
<dbReference type="InterPro" id="IPR043128">
    <property type="entry name" value="Rev_trsase/Diguanyl_cyclase"/>
</dbReference>
<feature type="transmembrane region" description="Helical" evidence="2">
    <location>
        <begin position="228"/>
        <end position="249"/>
    </location>
</feature>
<dbReference type="InterPro" id="IPR000160">
    <property type="entry name" value="GGDEF_dom"/>
</dbReference>
<feature type="transmembrane region" description="Helical" evidence="2">
    <location>
        <begin position="187"/>
        <end position="208"/>
    </location>
</feature>
<feature type="transmembrane region" description="Helical" evidence="2">
    <location>
        <begin position="32"/>
        <end position="50"/>
    </location>
</feature>
<keyword evidence="2" id="KW-1133">Transmembrane helix</keyword>
<dbReference type="SMART" id="SM00267">
    <property type="entry name" value="GGDEF"/>
    <property type="match status" value="1"/>
</dbReference>
<dbReference type="NCBIfam" id="TIGR00254">
    <property type="entry name" value="GGDEF"/>
    <property type="match status" value="1"/>
</dbReference>
<dbReference type="SUPFAM" id="SSF55073">
    <property type="entry name" value="Nucleotide cyclase"/>
    <property type="match status" value="1"/>
</dbReference>
<name>A0ABP9HBU2_9ACTN</name>
<feature type="compositionally biased region" description="Basic residues" evidence="1">
    <location>
        <begin position="493"/>
        <end position="502"/>
    </location>
</feature>
<dbReference type="InterPro" id="IPR029787">
    <property type="entry name" value="Nucleotide_cyclase"/>
</dbReference>
<feature type="domain" description="GGDEF" evidence="3">
    <location>
        <begin position="353"/>
        <end position="475"/>
    </location>
</feature>
<feature type="transmembrane region" description="Helical" evidence="2">
    <location>
        <begin position="261"/>
        <end position="281"/>
    </location>
</feature>
<proteinExistence type="predicted"/>